<comment type="caution">
    <text evidence="1">The sequence shown here is derived from an EMBL/GenBank/DDBJ whole genome shotgun (WGS) entry which is preliminary data.</text>
</comment>
<dbReference type="EMBL" id="LVZM01018978">
    <property type="protein sequence ID" value="OUC41912.1"/>
    <property type="molecule type" value="Genomic_DNA"/>
</dbReference>
<reference evidence="1 2" key="1">
    <citation type="submission" date="2015-04" db="EMBL/GenBank/DDBJ databases">
        <title>Draft genome of the roundworm Trichinella nativa.</title>
        <authorList>
            <person name="Mitreva M."/>
        </authorList>
    </citation>
    <scope>NUCLEOTIDE SEQUENCE [LARGE SCALE GENOMIC DNA]</scope>
    <source>
        <strain evidence="1 2">ISS45</strain>
    </source>
</reference>
<proteinExistence type="predicted"/>
<name>A0A1Y3E9U9_9BILA</name>
<evidence type="ECO:0000313" key="2">
    <source>
        <dbReference type="Proteomes" id="UP000243006"/>
    </source>
</evidence>
<organism evidence="1 2">
    <name type="scientific">Trichinella nativa</name>
    <dbReference type="NCBI Taxonomy" id="6335"/>
    <lineage>
        <taxon>Eukaryota</taxon>
        <taxon>Metazoa</taxon>
        <taxon>Ecdysozoa</taxon>
        <taxon>Nematoda</taxon>
        <taxon>Enoplea</taxon>
        <taxon>Dorylaimia</taxon>
        <taxon>Trichinellida</taxon>
        <taxon>Trichinellidae</taxon>
        <taxon>Trichinella</taxon>
    </lineage>
</organism>
<gene>
    <name evidence="1" type="ORF">D917_10598</name>
</gene>
<feature type="non-terminal residue" evidence="1">
    <location>
        <position position="126"/>
    </location>
</feature>
<evidence type="ECO:0000313" key="1">
    <source>
        <dbReference type="EMBL" id="OUC41912.1"/>
    </source>
</evidence>
<dbReference type="AlphaFoldDB" id="A0A1Y3E9U9"/>
<dbReference type="Proteomes" id="UP000243006">
    <property type="component" value="Unassembled WGS sequence"/>
</dbReference>
<sequence>EQTPSSSASAPVVVAAAAGRTTTARSEPPVATKLVDAAATNTTNPALQASSVVARGQQQQQQEKIELERRMLHTTNALKQLLSRQKKEMDRLIADTVAKHRRELEAFCVQRGFGESVASRTKQQQQ</sequence>
<accession>A0A1Y3E9U9</accession>
<feature type="non-terminal residue" evidence="1">
    <location>
        <position position="1"/>
    </location>
</feature>
<protein>
    <submittedName>
        <fullName evidence="1">Uncharacterized protein</fullName>
    </submittedName>
</protein>